<feature type="transmembrane region" description="Helical" evidence="1">
    <location>
        <begin position="114"/>
        <end position="134"/>
    </location>
</feature>
<evidence type="ECO:0000313" key="2">
    <source>
        <dbReference type="EMBL" id="ALY10795.1"/>
    </source>
</evidence>
<keyword evidence="1" id="KW-0812">Transmembrane</keyword>
<keyword evidence="1" id="KW-0472">Membrane</keyword>
<organism evidence="2 3">
    <name type="scientific">Arthrobacter phage Wilde</name>
    <dbReference type="NCBI Taxonomy" id="1772323"/>
    <lineage>
        <taxon>Viruses</taxon>
        <taxon>Duplodnaviria</taxon>
        <taxon>Heunggongvirae</taxon>
        <taxon>Uroviricota</taxon>
        <taxon>Caudoviricetes</taxon>
        <taxon>Tankvirus</taxon>
        <taxon>Tankvirus tank</taxon>
    </lineage>
</organism>
<dbReference type="Proteomes" id="UP000225045">
    <property type="component" value="Segment"/>
</dbReference>
<sequence>MNDYDLQGHHPGCPFDRNRPCSCVYLRSWKPVTDSRLAGPGILLMPEDFIRVTTPTPQNRDAARRAGLAKAPVRTGLMAQSANAYLTAHPEALYKARAEHWERQAGFWKSAARVFAILGVLSASVTAATAGHLAGWW</sequence>
<accession>A0A0U4JVM9</accession>
<evidence type="ECO:0000313" key="3">
    <source>
        <dbReference type="Proteomes" id="UP000225045"/>
    </source>
</evidence>
<keyword evidence="1" id="KW-1133">Transmembrane helix</keyword>
<reference evidence="2 3" key="1">
    <citation type="submission" date="2015-11" db="EMBL/GenBank/DDBJ databases">
        <authorList>
            <person name="Menninger J.E."/>
            <person name="Lamey M.E."/>
            <person name="Lindemann J.M."/>
            <person name="Martynyuk T."/>
            <person name="Mele F.E."/>
            <person name="Nabua C.T."/>
            <person name="Napoli C.K."/>
            <person name="Santiago L.M."/>
            <person name="Sweetman A.T."/>
            <person name="Weinstein J.L."/>
            <person name="Barrett N.A."/>
            <person name="Buerkert T.R."/>
            <person name="Cautela J.A."/>
            <person name="Egan M.S."/>
            <person name="Erb J.E."/>
            <person name="Garrigan K.E."/>
            <person name="Hagan D.J."/>
            <person name="Hartwell M.C."/>
            <person name="Hyduchak K.M."/>
            <person name="Jacob A.E."/>
            <person name="DeNigris D.M."/>
            <person name="London S.C."/>
            <person name="King-Smith C."/>
            <person name="Lee-Soety J.Y."/>
            <person name="Bradley K.W."/>
            <person name="Asai D.J."/>
            <person name="Bowman C.A."/>
            <person name="Russell D.A."/>
            <person name="Pope W.H."/>
            <person name="Jacobs-Sera D."/>
            <person name="Hendrix R.W."/>
            <person name="Hatfull G.F."/>
        </authorList>
    </citation>
    <scope>NUCLEOTIDE SEQUENCE [LARGE SCALE GENOMIC DNA]</scope>
</reference>
<name>A0A0U4JVM9_9CAUD</name>
<protein>
    <submittedName>
        <fullName evidence="2">Uncharacterized protein</fullName>
    </submittedName>
</protein>
<evidence type="ECO:0000256" key="1">
    <source>
        <dbReference type="SAM" id="Phobius"/>
    </source>
</evidence>
<dbReference type="EMBL" id="KU160673">
    <property type="protein sequence ID" value="ALY10795.1"/>
    <property type="molecule type" value="Genomic_DNA"/>
</dbReference>
<proteinExistence type="predicted"/>
<gene>
    <name evidence="2" type="primary">6</name>
    <name evidence="2" type="ORF">WILDE_6</name>
</gene>